<dbReference type="Pfam" id="PF00873">
    <property type="entry name" value="ACR_tran"/>
    <property type="match status" value="1"/>
</dbReference>
<dbReference type="Gene3D" id="1.20.1640.10">
    <property type="entry name" value="Multidrug efflux transporter AcrB transmembrane domain"/>
    <property type="match status" value="2"/>
</dbReference>
<name>A0A6C2UMD4_9BACT</name>
<dbReference type="Gene3D" id="3.30.70.1440">
    <property type="entry name" value="Multidrug efflux transporter AcrB pore domain"/>
    <property type="match status" value="1"/>
</dbReference>
<gene>
    <name evidence="2" type="primary">czcA_2</name>
    <name evidence="2" type="ORF">SCARR_02337</name>
</gene>
<feature type="transmembrane region" description="Helical" evidence="1">
    <location>
        <begin position="359"/>
        <end position="379"/>
    </location>
</feature>
<accession>A0A6C2UMD4</accession>
<dbReference type="SUPFAM" id="SSF82693">
    <property type="entry name" value="Multidrug efflux transporter AcrB pore domain, PN1, PN2, PC1 and PC2 subdomains"/>
    <property type="match status" value="2"/>
</dbReference>
<evidence type="ECO:0000313" key="2">
    <source>
        <dbReference type="EMBL" id="VGO20276.1"/>
    </source>
</evidence>
<dbReference type="PANTHER" id="PTHR32063">
    <property type="match status" value="1"/>
</dbReference>
<feature type="transmembrane region" description="Helical" evidence="1">
    <location>
        <begin position="12"/>
        <end position="29"/>
    </location>
</feature>
<dbReference type="PANTHER" id="PTHR32063:SF18">
    <property type="entry name" value="CATION EFFLUX SYSTEM PROTEIN"/>
    <property type="match status" value="1"/>
</dbReference>
<dbReference type="Gene3D" id="3.30.70.1320">
    <property type="entry name" value="Multidrug efflux transporter AcrB pore domain like"/>
    <property type="match status" value="1"/>
</dbReference>
<organism evidence="2 3">
    <name type="scientific">Pontiella sulfatireligans</name>
    <dbReference type="NCBI Taxonomy" id="2750658"/>
    <lineage>
        <taxon>Bacteria</taxon>
        <taxon>Pseudomonadati</taxon>
        <taxon>Kiritimatiellota</taxon>
        <taxon>Kiritimatiellia</taxon>
        <taxon>Kiritimatiellales</taxon>
        <taxon>Pontiellaceae</taxon>
        <taxon>Pontiella</taxon>
    </lineage>
</organism>
<feature type="transmembrane region" description="Helical" evidence="1">
    <location>
        <begin position="465"/>
        <end position="490"/>
    </location>
</feature>
<protein>
    <submittedName>
        <fullName evidence="2">Cobalt-zinc-cadmium resistance protein CzcA</fullName>
    </submittedName>
</protein>
<feature type="transmembrane region" description="Helical" evidence="1">
    <location>
        <begin position="511"/>
        <end position="537"/>
    </location>
</feature>
<dbReference type="SUPFAM" id="SSF82866">
    <property type="entry name" value="Multidrug efflux transporter AcrB transmembrane domain"/>
    <property type="match status" value="2"/>
</dbReference>
<evidence type="ECO:0000256" key="1">
    <source>
        <dbReference type="SAM" id="Phobius"/>
    </source>
</evidence>
<feature type="transmembrane region" description="Helical" evidence="1">
    <location>
        <begin position="902"/>
        <end position="925"/>
    </location>
</feature>
<feature type="transmembrane region" description="Helical" evidence="1">
    <location>
        <begin position="334"/>
        <end position="352"/>
    </location>
</feature>
<dbReference type="GO" id="GO:0042910">
    <property type="term" value="F:xenobiotic transmembrane transporter activity"/>
    <property type="evidence" value="ECO:0007669"/>
    <property type="project" value="TreeGrafter"/>
</dbReference>
<dbReference type="SUPFAM" id="SSF82714">
    <property type="entry name" value="Multidrug efflux transporter AcrB TolC docking domain, DN and DC subdomains"/>
    <property type="match status" value="2"/>
</dbReference>
<keyword evidence="1" id="KW-0472">Membrane</keyword>
<dbReference type="RefSeq" id="WP_136061712.1">
    <property type="nucleotide sequence ID" value="NZ_CAAHFH010000001.1"/>
</dbReference>
<dbReference type="InterPro" id="IPR027463">
    <property type="entry name" value="AcrB_DN_DC_subdom"/>
</dbReference>
<feature type="transmembrane region" description="Helical" evidence="1">
    <location>
        <begin position="391"/>
        <end position="411"/>
    </location>
</feature>
<keyword evidence="1" id="KW-0812">Transmembrane</keyword>
<dbReference type="Proteomes" id="UP000346198">
    <property type="component" value="Unassembled WGS sequence"/>
</dbReference>
<feature type="transmembrane region" description="Helical" evidence="1">
    <location>
        <begin position="432"/>
        <end position="453"/>
    </location>
</feature>
<dbReference type="EMBL" id="CAAHFH010000001">
    <property type="protein sequence ID" value="VGO20276.1"/>
    <property type="molecule type" value="Genomic_DNA"/>
</dbReference>
<dbReference type="InterPro" id="IPR001036">
    <property type="entry name" value="Acrflvin-R"/>
</dbReference>
<dbReference type="Gene3D" id="3.30.2090.10">
    <property type="entry name" value="Multidrug efflux transporter AcrB TolC docking domain, DN and DC subdomains"/>
    <property type="match status" value="2"/>
</dbReference>
<evidence type="ECO:0000313" key="3">
    <source>
        <dbReference type="Proteomes" id="UP000346198"/>
    </source>
</evidence>
<reference evidence="2 3" key="1">
    <citation type="submission" date="2019-04" db="EMBL/GenBank/DDBJ databases">
        <authorList>
            <person name="Van Vliet M D."/>
        </authorList>
    </citation>
    <scope>NUCLEOTIDE SEQUENCE [LARGE SCALE GENOMIC DNA]</scope>
    <source>
        <strain evidence="2 3">F21</strain>
    </source>
</reference>
<dbReference type="Gene3D" id="3.30.70.1430">
    <property type="entry name" value="Multidrug efflux transporter AcrB pore domain"/>
    <property type="match status" value="2"/>
</dbReference>
<keyword evidence="3" id="KW-1185">Reference proteome</keyword>
<feature type="transmembrane region" description="Helical" evidence="1">
    <location>
        <begin position="953"/>
        <end position="973"/>
    </location>
</feature>
<dbReference type="GO" id="GO:0005886">
    <property type="term" value="C:plasma membrane"/>
    <property type="evidence" value="ECO:0007669"/>
    <property type="project" value="TreeGrafter"/>
</dbReference>
<keyword evidence="1" id="KW-1133">Transmembrane helix</keyword>
<dbReference type="PRINTS" id="PR00702">
    <property type="entry name" value="ACRIFLAVINRP"/>
</dbReference>
<proteinExistence type="predicted"/>
<feature type="transmembrane region" description="Helical" evidence="1">
    <location>
        <begin position="878"/>
        <end position="896"/>
    </location>
</feature>
<feature type="transmembrane region" description="Helical" evidence="1">
    <location>
        <begin position="979"/>
        <end position="1002"/>
    </location>
</feature>
<feature type="transmembrane region" description="Helical" evidence="1">
    <location>
        <begin position="852"/>
        <end position="871"/>
    </location>
</feature>
<dbReference type="AlphaFoldDB" id="A0A6C2UMD4"/>
<sequence length="1012" mass="112063">MNPASFALNKRTVMVVMTILLIMAGFMSYRKLGRLENPNFTIKTALVVTQYPGASPSEVEEEVTDPIEEAIQSMSQLKEVYSTSMDGLSIVYVDIQDAFNSTELPQIWDELRKKISDMQGELPPGAEPSIVNDDFGDVYGVFFAMTGAGHTYADLKAYAEELKTELLHCDDVAKIAFWGLQQEMVFVEFERARLTELGLSPEAIAGTLQSQNAVQPSGKVEIDGNYIRITPTGDFASEQLIADLYVGNGGELVRLGDIATIRRGYYDPKRQIMSFNGEPAIGIGISTVVGGNVVAMGESIKEKLAELELMQPEGIELHSIYYQSEMVTGAVNGFVLNLIEAVVIVVVLLMFFMGWQSGLLIGAVLVLNICGTLLGMFVLEIELQKVSLGALILALGMLVDNAIVVADGILIRVARGESREEAAFDVVRDTQWPLLGATLISILAFTAVGFSAGNVGEFCRSLFDVMMMSLLFSWVLAVTVTPLFCVWFLKIPDTHGKDPYDKPMFRRYRKMLHAVAHHRVIAVAATVVLLVAAVAGFKKVPQTFFPESPTPYFYINYWRPAGTHINRTAEDLDQIDAYIRSLDGVKQTSSYAGEGTLRFMLLYNYETPDPSYGMVLVEADDYHDIDRLVKEIDIYMKENCPEAEPYCSTIPNGPPMAFYVEARFFGPDKAVLESLGKQALEIMRAEPTAKDARLDWRQPVQVLRPHYSETQARRVGVTRADLASALQLNFNGTVTGLYREGNELIPIMVRPPESERTTVDNLNDVQVWSSTSRAFIPINQVVSGMENEWEWPYVMRRDRRNTITARCNPVYGLADTLRLKVAEQIEAIELPPGYRFEWAGEFKESAEAQAPLAAIFPICLLGMFVITVWLFNSVRRPLIIFMTVPLSIIGVTAALLLTGFPFGFMCILGFLGLSGMLIKNAVVLIDEIELQLKRGVEPYKAVLDSSVSRVRPVVMAAGTTILGMAPLLTDALYSGMAVTIMGGLFAATFLTLIIVPVVYTLVYRIKVDPKHL</sequence>